<accession>A0A0S7XIS0</accession>
<comment type="caution">
    <text evidence="2">The sequence shown here is derived from an EMBL/GenBank/DDBJ whole genome shotgun (WGS) entry which is preliminary data.</text>
</comment>
<proteinExistence type="predicted"/>
<feature type="transmembrane region" description="Helical" evidence="1">
    <location>
        <begin position="12"/>
        <end position="29"/>
    </location>
</feature>
<evidence type="ECO:0000256" key="1">
    <source>
        <dbReference type="SAM" id="Phobius"/>
    </source>
</evidence>
<evidence type="ECO:0000313" key="3">
    <source>
        <dbReference type="Proteomes" id="UP000052020"/>
    </source>
</evidence>
<dbReference type="GO" id="GO:0140359">
    <property type="term" value="F:ABC-type transporter activity"/>
    <property type="evidence" value="ECO:0007669"/>
    <property type="project" value="InterPro"/>
</dbReference>
<name>A0A0S7XIS0_9BACT</name>
<dbReference type="Proteomes" id="UP000052020">
    <property type="component" value="Unassembled WGS sequence"/>
</dbReference>
<sequence>MKRLIAKELREHWPYIAGALVGSTGMILVVDPRFFWDRSVWGGWLAIPVLIFFVMGLSAYSREYSRETLSFALSRPVRWWWLYLAKMLAGLIACTLVAAISSGVHVAACRESYRPFLDAAGVGNGFARMAVSSGLAFVMGLALSCVVPGRLRDGHG</sequence>
<keyword evidence="1" id="KW-0472">Membrane</keyword>
<keyword evidence="1" id="KW-0812">Transmembrane</keyword>
<feature type="transmembrane region" description="Helical" evidence="1">
    <location>
        <begin position="81"/>
        <end position="106"/>
    </location>
</feature>
<evidence type="ECO:0008006" key="4">
    <source>
        <dbReference type="Google" id="ProtNLM"/>
    </source>
</evidence>
<dbReference type="AlphaFoldDB" id="A0A0S7XIS0"/>
<keyword evidence="1" id="KW-1133">Transmembrane helix</keyword>
<gene>
    <name evidence="2" type="ORF">AMK68_05510</name>
</gene>
<dbReference type="EMBL" id="LIZY01000137">
    <property type="protein sequence ID" value="KPJ61961.1"/>
    <property type="molecule type" value="Genomic_DNA"/>
</dbReference>
<evidence type="ECO:0000313" key="2">
    <source>
        <dbReference type="EMBL" id="KPJ61961.1"/>
    </source>
</evidence>
<dbReference type="Pfam" id="PF12679">
    <property type="entry name" value="ABC2_membrane_2"/>
    <property type="match status" value="1"/>
</dbReference>
<protein>
    <recommendedName>
        <fullName evidence="4">ABC transporter permease</fullName>
    </recommendedName>
</protein>
<feature type="transmembrane region" description="Helical" evidence="1">
    <location>
        <begin position="41"/>
        <end position="60"/>
    </location>
</feature>
<dbReference type="GO" id="GO:0005886">
    <property type="term" value="C:plasma membrane"/>
    <property type="evidence" value="ECO:0007669"/>
    <property type="project" value="UniProtKB-SubCell"/>
</dbReference>
<reference evidence="2 3" key="1">
    <citation type="journal article" date="2015" name="Microbiome">
        <title>Genomic resolution of linkages in carbon, nitrogen, and sulfur cycling among widespread estuary sediment bacteria.</title>
        <authorList>
            <person name="Baker B.J."/>
            <person name="Lazar C.S."/>
            <person name="Teske A.P."/>
            <person name="Dick G.J."/>
        </authorList>
    </citation>
    <scope>NUCLEOTIDE SEQUENCE [LARGE SCALE GENOMIC DNA]</scope>
    <source>
        <strain evidence="2">DG_56</strain>
    </source>
</reference>
<organism evidence="2 3">
    <name type="scientific">candidate division KD3-62 bacterium DG_56</name>
    <dbReference type="NCBI Taxonomy" id="1704032"/>
    <lineage>
        <taxon>Bacteria</taxon>
        <taxon>candidate division KD3-62</taxon>
    </lineage>
</organism>
<feature type="transmembrane region" description="Helical" evidence="1">
    <location>
        <begin position="126"/>
        <end position="147"/>
    </location>
</feature>